<evidence type="ECO:0000256" key="1">
    <source>
        <dbReference type="SAM" id="MobiDB-lite"/>
    </source>
</evidence>
<dbReference type="AlphaFoldDB" id="A0A8J8NVR2"/>
<dbReference type="EMBL" id="RRYP01005456">
    <property type="protein sequence ID" value="TNV82018.1"/>
    <property type="molecule type" value="Genomic_DNA"/>
</dbReference>
<dbReference type="Proteomes" id="UP000785679">
    <property type="component" value="Unassembled WGS sequence"/>
</dbReference>
<keyword evidence="3" id="KW-1185">Reference proteome</keyword>
<evidence type="ECO:0000313" key="3">
    <source>
        <dbReference type="Proteomes" id="UP000785679"/>
    </source>
</evidence>
<organism evidence="2 3">
    <name type="scientific">Halteria grandinella</name>
    <dbReference type="NCBI Taxonomy" id="5974"/>
    <lineage>
        <taxon>Eukaryota</taxon>
        <taxon>Sar</taxon>
        <taxon>Alveolata</taxon>
        <taxon>Ciliophora</taxon>
        <taxon>Intramacronucleata</taxon>
        <taxon>Spirotrichea</taxon>
        <taxon>Stichotrichia</taxon>
        <taxon>Sporadotrichida</taxon>
        <taxon>Halteriidae</taxon>
        <taxon>Halteria</taxon>
    </lineage>
</organism>
<reference evidence="2" key="1">
    <citation type="submission" date="2019-06" db="EMBL/GenBank/DDBJ databases">
        <authorList>
            <person name="Zheng W."/>
        </authorList>
    </citation>
    <scope>NUCLEOTIDE SEQUENCE</scope>
    <source>
        <strain evidence="2">QDHG01</strain>
    </source>
</reference>
<proteinExistence type="predicted"/>
<gene>
    <name evidence="2" type="ORF">FGO68_gene9195</name>
</gene>
<feature type="compositionally biased region" description="Polar residues" evidence="1">
    <location>
        <begin position="108"/>
        <end position="117"/>
    </location>
</feature>
<evidence type="ECO:0000313" key="2">
    <source>
        <dbReference type="EMBL" id="TNV82018.1"/>
    </source>
</evidence>
<sequence>MKRKSMCNIKGFEECKEGTIDEIVFSSGSAQLDHEIQYTEDSQIYELDSNDDQEDNAASESLNNLLHPSLLQNSPNYSLVHQQNSSEQMFFNSAAPIQHRTERKMLCDSSQVESGIKSNIKRRQRKDIEGSQTRRTENGTPAKRVKIKPKVSLALGKQNDKFTQLIGECAPSIHIAKKQTKRVRLSAPTGIPPQNLPEQGLPCAATQFQGPQQVLGITDQSETQYIYKQSVIQDCNFRLSEDFDQHKNTETVLPRQLSSNAECHQQQNYSELPRFEGYTLELPCISEQVLAQFCGTQETNLGQHQWMPTLNPMLQSHNQASASDLFEDNYYKPNMYLL</sequence>
<accession>A0A8J8NVR2</accession>
<comment type="caution">
    <text evidence="2">The sequence shown here is derived from an EMBL/GenBank/DDBJ whole genome shotgun (WGS) entry which is preliminary data.</text>
</comment>
<protein>
    <submittedName>
        <fullName evidence="2">Uncharacterized protein</fullName>
    </submittedName>
</protein>
<feature type="compositionally biased region" description="Basic and acidic residues" evidence="1">
    <location>
        <begin position="126"/>
        <end position="137"/>
    </location>
</feature>
<feature type="region of interest" description="Disordered" evidence="1">
    <location>
        <begin position="107"/>
        <end position="142"/>
    </location>
</feature>
<name>A0A8J8NVR2_HALGN</name>